<proteinExistence type="predicted"/>
<organism evidence="1 2">
    <name type="scientific">Haematococcus lacustris</name>
    <name type="common">Green alga</name>
    <name type="synonym">Haematococcus pluvialis</name>
    <dbReference type="NCBI Taxonomy" id="44745"/>
    <lineage>
        <taxon>Eukaryota</taxon>
        <taxon>Viridiplantae</taxon>
        <taxon>Chlorophyta</taxon>
        <taxon>core chlorophytes</taxon>
        <taxon>Chlorophyceae</taxon>
        <taxon>CS clade</taxon>
        <taxon>Chlamydomonadales</taxon>
        <taxon>Haematococcaceae</taxon>
        <taxon>Haematococcus</taxon>
    </lineage>
</organism>
<dbReference type="EMBL" id="BLLF01003264">
    <property type="protein sequence ID" value="GFH26859.1"/>
    <property type="molecule type" value="Genomic_DNA"/>
</dbReference>
<feature type="non-terminal residue" evidence="1">
    <location>
        <position position="1"/>
    </location>
</feature>
<keyword evidence="2" id="KW-1185">Reference proteome</keyword>
<dbReference type="AlphaFoldDB" id="A0A6A0A258"/>
<evidence type="ECO:0000313" key="2">
    <source>
        <dbReference type="Proteomes" id="UP000485058"/>
    </source>
</evidence>
<comment type="caution">
    <text evidence="1">The sequence shown here is derived from an EMBL/GenBank/DDBJ whole genome shotgun (WGS) entry which is preliminary data.</text>
</comment>
<dbReference type="Proteomes" id="UP000485058">
    <property type="component" value="Unassembled WGS sequence"/>
</dbReference>
<protein>
    <submittedName>
        <fullName evidence="1">Uncharacterized protein</fullName>
    </submittedName>
</protein>
<sequence length="68" mass="6929">VLALSLQLCGAGAPALLIRHTAHCLGWLLEGQAASVDALLQAAGPGQARLLGPEDPSKCAQTCHSEDL</sequence>
<name>A0A6A0A258_HAELA</name>
<evidence type="ECO:0000313" key="1">
    <source>
        <dbReference type="EMBL" id="GFH26859.1"/>
    </source>
</evidence>
<accession>A0A6A0A258</accession>
<gene>
    <name evidence="1" type="ORF">HaLaN_25078</name>
</gene>
<reference evidence="1 2" key="1">
    <citation type="submission" date="2020-02" db="EMBL/GenBank/DDBJ databases">
        <title>Draft genome sequence of Haematococcus lacustris strain NIES-144.</title>
        <authorList>
            <person name="Morimoto D."/>
            <person name="Nakagawa S."/>
            <person name="Yoshida T."/>
            <person name="Sawayama S."/>
        </authorList>
    </citation>
    <scope>NUCLEOTIDE SEQUENCE [LARGE SCALE GENOMIC DNA]</scope>
    <source>
        <strain evidence="1 2">NIES-144</strain>
    </source>
</reference>